<comment type="caution">
    <text evidence="1">The sequence shown here is derived from an EMBL/GenBank/DDBJ whole genome shotgun (WGS) entry which is preliminary data.</text>
</comment>
<gene>
    <name evidence="1" type="ORF">H8N03_05850</name>
</gene>
<dbReference type="RefSeq" id="WP_187075155.1">
    <property type="nucleotide sequence ID" value="NZ_JACORT010000001.1"/>
</dbReference>
<dbReference type="EMBL" id="JACORT010000001">
    <property type="protein sequence ID" value="MBC5782458.1"/>
    <property type="molecule type" value="Genomic_DNA"/>
</dbReference>
<protein>
    <submittedName>
        <fullName evidence="1">STAS/SEC14 domain-containing protein</fullName>
    </submittedName>
</protein>
<sequence>MQSAMNFDVTIDALRHFMRVTVSGAPALDELLSMIHLLGVESETWQEAKVLVDLRGVTTPFTRPEQFRIGEEAAASLSHMDRIASLVPPERVTRVSEKAARRNGTNVRVFGDERAAVAWLVADLAD</sequence>
<organism evidence="1 2">
    <name type="scientific">Ramlibacter cellulosilyticus</name>
    <dbReference type="NCBI Taxonomy" id="2764187"/>
    <lineage>
        <taxon>Bacteria</taxon>
        <taxon>Pseudomonadati</taxon>
        <taxon>Pseudomonadota</taxon>
        <taxon>Betaproteobacteria</taxon>
        <taxon>Burkholderiales</taxon>
        <taxon>Comamonadaceae</taxon>
        <taxon>Ramlibacter</taxon>
    </lineage>
</organism>
<reference evidence="1" key="1">
    <citation type="submission" date="2020-08" db="EMBL/GenBank/DDBJ databases">
        <title>Ramlibacter sp. USB13 16S ribosomal RNA gene genome sequencing and assembly.</title>
        <authorList>
            <person name="Kang M."/>
        </authorList>
    </citation>
    <scope>NUCLEOTIDE SEQUENCE</scope>
    <source>
        <strain evidence="1">USB13</strain>
    </source>
</reference>
<accession>A0A923SAP5</accession>
<evidence type="ECO:0000313" key="2">
    <source>
        <dbReference type="Proteomes" id="UP000608513"/>
    </source>
</evidence>
<dbReference type="AlphaFoldDB" id="A0A923SAP5"/>
<evidence type="ECO:0000313" key="1">
    <source>
        <dbReference type="EMBL" id="MBC5782458.1"/>
    </source>
</evidence>
<dbReference type="Proteomes" id="UP000608513">
    <property type="component" value="Unassembled WGS sequence"/>
</dbReference>
<keyword evidence="2" id="KW-1185">Reference proteome</keyword>
<name>A0A923SAP5_9BURK</name>
<dbReference type="InterPro" id="IPR021866">
    <property type="entry name" value="SpoIIAA-like"/>
</dbReference>
<proteinExistence type="predicted"/>
<dbReference type="Pfam" id="PF11964">
    <property type="entry name" value="SpoIIAA-like"/>
    <property type="match status" value="1"/>
</dbReference>